<protein>
    <submittedName>
        <fullName evidence="1">Uncharacterized protein</fullName>
    </submittedName>
</protein>
<proteinExistence type="predicted"/>
<dbReference type="AlphaFoldDB" id="A0A157ZKJ4"/>
<accession>A0A157ZKJ4</accession>
<evidence type="ECO:0000313" key="1">
    <source>
        <dbReference type="EMBL" id="SAK46062.1"/>
    </source>
</evidence>
<gene>
    <name evidence="1" type="ORF">AWB76_00821</name>
</gene>
<name>A0A157ZKJ4_9BURK</name>
<dbReference type="EMBL" id="FCOI02000002">
    <property type="protein sequence ID" value="SAK46062.1"/>
    <property type="molecule type" value="Genomic_DNA"/>
</dbReference>
<reference evidence="2" key="1">
    <citation type="submission" date="2016-01" db="EMBL/GenBank/DDBJ databases">
        <authorList>
            <person name="Peeters Charlotte."/>
        </authorList>
    </citation>
    <scope>NUCLEOTIDE SEQUENCE [LARGE SCALE GENOMIC DNA]</scope>
</reference>
<evidence type="ECO:0000313" key="2">
    <source>
        <dbReference type="Proteomes" id="UP000054624"/>
    </source>
</evidence>
<sequence length="40" mass="4562">MQITCPAAKLDKFQRRRCFIIDKIETYVGSEKHFSAAATS</sequence>
<organism evidence="1 2">
    <name type="scientific">Caballeronia temeraria</name>
    <dbReference type="NCBI Taxonomy" id="1777137"/>
    <lineage>
        <taxon>Bacteria</taxon>
        <taxon>Pseudomonadati</taxon>
        <taxon>Pseudomonadota</taxon>
        <taxon>Betaproteobacteria</taxon>
        <taxon>Burkholderiales</taxon>
        <taxon>Burkholderiaceae</taxon>
        <taxon>Caballeronia</taxon>
    </lineage>
</organism>
<keyword evidence="2" id="KW-1185">Reference proteome</keyword>
<dbReference type="Proteomes" id="UP000054624">
    <property type="component" value="Unassembled WGS sequence"/>
</dbReference>